<accession>A0A1H9IS96</accession>
<dbReference type="GO" id="GO:0009432">
    <property type="term" value="P:SOS response"/>
    <property type="evidence" value="ECO:0007669"/>
    <property type="project" value="TreeGrafter"/>
</dbReference>
<dbReference type="SUPFAM" id="SSF54975">
    <property type="entry name" value="Acylphosphatase/BLUF domain-like"/>
    <property type="match status" value="1"/>
</dbReference>
<sequence>MADNQENWLKHLPKEILDGIQGNYLDSYMVALEGWRRGLTLKWHIKDHEKFKDLTTWFVDEPGQLFSLSNGEKVHYFFRTRGDLITNEAVEIGKSKQKTKEYLEKANVKVPEGKEFNEESTIEEIKAYAESLGYPVVVKPTDGSFGRGVYTNVLSDGELEFSVQSLREQLNTDRIIIEKYVDGEDYRLYVIENEVVGAMKRIPPNVVGDGKHTIRQLIEQKNLIRQDNPRLINCQIKINNELKDYIGRHNLSLDTVVEEGKQIFLSKKCNISIGGDPIDVLNDISPDAKQIAINALKAIPNMSHGAVDLMVDRDGQAYVIEVNATAQIGGLLFPIKGESRDIPSAIIDYYFPETKHINGTKSQMFFDFYDVLDPLFNYEASSTTVTPAPLGKVFAKKYIVTGDVQNIGYHRGLRKQAFERELHGYVMSIEDEGIEVVVAGLDPEMVDDFKNGLYEDPERSEVEEVREEPYEGFLNVGFEIKLDLKTQINEINNYKKQLERLDLEIKKEEKKRRNLKQSFSWKVTSPIRLFGAIVKRIK</sequence>
<name>A0A1H9IS96_9BACI</name>
<dbReference type="SUPFAM" id="SSF56059">
    <property type="entry name" value="Glutathione synthetase ATP-binding domain-like"/>
    <property type="match status" value="1"/>
</dbReference>
<evidence type="ECO:0000256" key="6">
    <source>
        <dbReference type="SAM" id="Coils"/>
    </source>
</evidence>
<dbReference type="Gene3D" id="3.30.470.20">
    <property type="entry name" value="ATP-grasp fold, B domain"/>
    <property type="match status" value="2"/>
</dbReference>
<dbReference type="Pfam" id="PF00708">
    <property type="entry name" value="Acylphosphatase"/>
    <property type="match status" value="1"/>
</dbReference>
<dbReference type="PANTHER" id="PTHR21621">
    <property type="entry name" value="RIBOSOMAL PROTEIN S6 MODIFICATION PROTEIN"/>
    <property type="match status" value="1"/>
</dbReference>
<evidence type="ECO:0000256" key="5">
    <source>
        <dbReference type="RuleBase" id="RU004168"/>
    </source>
</evidence>
<dbReference type="PROSITE" id="PS50975">
    <property type="entry name" value="ATP_GRASP"/>
    <property type="match status" value="1"/>
</dbReference>
<reference evidence="9 10" key="1">
    <citation type="submission" date="2016-10" db="EMBL/GenBank/DDBJ databases">
        <authorList>
            <person name="de Groot N.N."/>
        </authorList>
    </citation>
    <scope>NUCLEOTIDE SEQUENCE [LARGE SCALE GENOMIC DNA]</scope>
    <source>
        <strain evidence="9 10">DSM 21633</strain>
    </source>
</reference>
<dbReference type="GO" id="GO:0018169">
    <property type="term" value="F:ribosomal S6-glutamic acid ligase activity"/>
    <property type="evidence" value="ECO:0007669"/>
    <property type="project" value="TreeGrafter"/>
</dbReference>
<keyword evidence="3" id="KW-0067">ATP-binding</keyword>
<feature type="domain" description="Acylphosphatase-like" evidence="8">
    <location>
        <begin position="395"/>
        <end position="482"/>
    </location>
</feature>
<gene>
    <name evidence="9" type="ORF">SAMN05216362_12622</name>
</gene>
<evidence type="ECO:0000256" key="4">
    <source>
        <dbReference type="PROSITE-ProRule" id="PRU00520"/>
    </source>
</evidence>
<evidence type="ECO:0000259" key="8">
    <source>
        <dbReference type="PROSITE" id="PS51160"/>
    </source>
</evidence>
<dbReference type="Proteomes" id="UP000199427">
    <property type="component" value="Unassembled WGS sequence"/>
</dbReference>
<dbReference type="InterPro" id="IPR011761">
    <property type="entry name" value="ATP-grasp"/>
</dbReference>
<keyword evidence="6" id="KW-0175">Coiled coil</keyword>
<feature type="coiled-coil region" evidence="6">
    <location>
        <begin position="481"/>
        <end position="518"/>
    </location>
</feature>
<dbReference type="PROSITE" id="PS51160">
    <property type="entry name" value="ACYLPHOSPHATASE_3"/>
    <property type="match status" value="1"/>
</dbReference>
<keyword evidence="3" id="KW-0547">Nucleotide-binding</keyword>
<proteinExistence type="inferred from homology"/>
<evidence type="ECO:0000256" key="2">
    <source>
        <dbReference type="ARBA" id="ARBA00032904"/>
    </source>
</evidence>
<keyword evidence="10" id="KW-1185">Reference proteome</keyword>
<dbReference type="GO" id="GO:0005737">
    <property type="term" value="C:cytoplasm"/>
    <property type="evidence" value="ECO:0007669"/>
    <property type="project" value="TreeGrafter"/>
</dbReference>
<evidence type="ECO:0000256" key="1">
    <source>
        <dbReference type="ARBA" id="ARBA00015991"/>
    </source>
</evidence>
<dbReference type="GO" id="GO:0046872">
    <property type="term" value="F:metal ion binding"/>
    <property type="evidence" value="ECO:0007669"/>
    <property type="project" value="InterPro"/>
</dbReference>
<dbReference type="STRING" id="571933.SAMN05216362_12622"/>
<dbReference type="OrthoDB" id="9803907at2"/>
<comment type="caution">
    <text evidence="4">Lacks conserved residue(s) required for the propagation of feature annotation.</text>
</comment>
<feature type="domain" description="ATP-grasp" evidence="7">
    <location>
        <begin position="100"/>
        <end position="351"/>
    </location>
</feature>
<evidence type="ECO:0000313" key="10">
    <source>
        <dbReference type="Proteomes" id="UP000199427"/>
    </source>
</evidence>
<evidence type="ECO:0000313" key="9">
    <source>
        <dbReference type="EMBL" id="SEQ77389.1"/>
    </source>
</evidence>
<dbReference type="InterPro" id="IPR001792">
    <property type="entry name" value="Acylphosphatase-like_dom"/>
</dbReference>
<evidence type="ECO:0000259" key="7">
    <source>
        <dbReference type="PROSITE" id="PS50975"/>
    </source>
</evidence>
<dbReference type="Gene3D" id="3.30.70.100">
    <property type="match status" value="1"/>
</dbReference>
<dbReference type="InterPro" id="IPR036046">
    <property type="entry name" value="Acylphosphatase-like_dom_sf"/>
</dbReference>
<dbReference type="Pfam" id="PF08443">
    <property type="entry name" value="RimK"/>
    <property type="match status" value="1"/>
</dbReference>
<keyword evidence="9" id="KW-0436">Ligase</keyword>
<dbReference type="AlphaFoldDB" id="A0A1H9IS96"/>
<comment type="similarity">
    <text evidence="5">Belongs to the acylphosphatase family.</text>
</comment>
<dbReference type="InterPro" id="IPR013651">
    <property type="entry name" value="ATP-grasp_RimK-type"/>
</dbReference>
<organism evidence="9 10">
    <name type="scientific">Piscibacillus halophilus</name>
    <dbReference type="NCBI Taxonomy" id="571933"/>
    <lineage>
        <taxon>Bacteria</taxon>
        <taxon>Bacillati</taxon>
        <taxon>Bacillota</taxon>
        <taxon>Bacilli</taxon>
        <taxon>Bacillales</taxon>
        <taxon>Bacillaceae</taxon>
        <taxon>Piscibacillus</taxon>
    </lineage>
</organism>
<dbReference type="PANTHER" id="PTHR21621:SF0">
    <property type="entry name" value="BETA-CITRYLGLUTAMATE SYNTHASE B-RELATED"/>
    <property type="match status" value="1"/>
</dbReference>
<dbReference type="RefSeq" id="WP_091774266.1">
    <property type="nucleotide sequence ID" value="NZ_FOES01000026.1"/>
</dbReference>
<protein>
    <recommendedName>
        <fullName evidence="1">Acylphosphatase</fullName>
    </recommendedName>
    <alternativeName>
        <fullName evidence="2">Acylphosphate phosphohydrolase</fullName>
    </alternativeName>
</protein>
<dbReference type="GO" id="GO:0005524">
    <property type="term" value="F:ATP binding"/>
    <property type="evidence" value="ECO:0007669"/>
    <property type="project" value="UniProtKB-UniRule"/>
</dbReference>
<evidence type="ECO:0000256" key="3">
    <source>
        <dbReference type="PROSITE-ProRule" id="PRU00409"/>
    </source>
</evidence>
<dbReference type="EMBL" id="FOES01000026">
    <property type="protein sequence ID" value="SEQ77389.1"/>
    <property type="molecule type" value="Genomic_DNA"/>
</dbReference>